<dbReference type="Proteomes" id="UP001159363">
    <property type="component" value="Chromosome 9"/>
</dbReference>
<accession>A0ABQ9GNG3</accession>
<dbReference type="Gene3D" id="3.30.420.10">
    <property type="entry name" value="Ribonuclease H-like superfamily/Ribonuclease H"/>
    <property type="match status" value="1"/>
</dbReference>
<name>A0ABQ9GNG3_9NEOP</name>
<keyword evidence="2" id="KW-1185">Reference proteome</keyword>
<dbReference type="InterPro" id="IPR036397">
    <property type="entry name" value="RNaseH_sf"/>
</dbReference>
<comment type="caution">
    <text evidence="1">The sequence shown here is derived from an EMBL/GenBank/DDBJ whole genome shotgun (WGS) entry which is preliminary data.</text>
</comment>
<evidence type="ECO:0000313" key="1">
    <source>
        <dbReference type="EMBL" id="KAJ8873566.1"/>
    </source>
</evidence>
<gene>
    <name evidence="1" type="ORF">PR048_024384</name>
</gene>
<proteinExistence type="predicted"/>
<protein>
    <submittedName>
        <fullName evidence="1">Uncharacterized protein</fullName>
    </submittedName>
</protein>
<reference evidence="1 2" key="1">
    <citation type="submission" date="2023-02" db="EMBL/GenBank/DDBJ databases">
        <title>LHISI_Scaffold_Assembly.</title>
        <authorList>
            <person name="Stuart O.P."/>
            <person name="Cleave R."/>
            <person name="Magrath M.J.L."/>
            <person name="Mikheyev A.S."/>
        </authorList>
    </citation>
    <scope>NUCLEOTIDE SEQUENCE [LARGE SCALE GENOMIC DNA]</scope>
    <source>
        <strain evidence="1">Daus_M_001</strain>
        <tissue evidence="1">Leg muscle</tissue>
    </source>
</reference>
<dbReference type="EMBL" id="JARBHB010000010">
    <property type="protein sequence ID" value="KAJ8873566.1"/>
    <property type="molecule type" value="Genomic_DNA"/>
</dbReference>
<sequence length="867" mass="96439">MPRFAKGPNSLSILAPPLYLSASLAGGGGGSLTPATLLLSVIPQSARGATRQRAGQPGGGGPSSLYIGPCSLLLCEMLAVGRVCIAEAMSDLGMRAPSSSKDPHGEQAVWDERYAMVHRLRREGEVAFDSRVKVALIVLQLPPAQTRTSSGVSPDSKRAGEDKTPDCELLFCATPLEHRLLNFTVLYVPGPATSCYWLLHRCQATPFLNELHMIGLHNCKVFNDWRSVTQRVSDTVSSNGKRIAKVADGVHNGACPDGSSSVNKHRGPPLLFLQQARMEPPSYSSPPNHPADHPLVSLRQQVNAAKCRIRRDLQNSRCFLAARHNLPSCARSSRCRFFLLFTAFSSESPISFLTWLDLIGPTCLGGPIVWPPRYTDLTPLDLYLWGHVKSLVYDTPVNTREEKNSRSGFVQHWKPSRTRWPLYIICSATCCGACIERGGNNPEQLLCLPAKRIMGTQCRSYLILIGPVRTLESSLRVRLSAKNSWPYLYQVFKQATVLSNFDMVLRFSRSRVKNLLYTTADYVASPVSSRTFCPVCDSVSDMWGDRSSSRVKNLLYTTADYVASPVSSRTFCPVCDSVSDMWGDRSSEVDPFHLGLGSFLAMSSISEVEFLALQTTYFPKRSELLQIYRLYYFQTEANRVRLPVGSPPDFRIPALLHTHTASLSTVLKTHPHFFTYEFAKGDKIDVKHVYIDVDFAIGSQFIRHSLDESEPIANQRRGLTLLGELGVSQVAAVCMYEHLFNYIKLLIASLSIELVYTCVRLQRRPKLVTACLEDACICIVKQLKLCNVKFSLQPQDSANFAEPYLWHVFTVSRRITDDQCQSCRMLSGSVRCGNGLSYCLPITAVGEKNKCLEPISPPNEFAKYSWL</sequence>
<organism evidence="1 2">
    <name type="scientific">Dryococelus australis</name>
    <dbReference type="NCBI Taxonomy" id="614101"/>
    <lineage>
        <taxon>Eukaryota</taxon>
        <taxon>Metazoa</taxon>
        <taxon>Ecdysozoa</taxon>
        <taxon>Arthropoda</taxon>
        <taxon>Hexapoda</taxon>
        <taxon>Insecta</taxon>
        <taxon>Pterygota</taxon>
        <taxon>Neoptera</taxon>
        <taxon>Polyneoptera</taxon>
        <taxon>Phasmatodea</taxon>
        <taxon>Verophasmatodea</taxon>
        <taxon>Anareolatae</taxon>
        <taxon>Phasmatidae</taxon>
        <taxon>Eurycanthinae</taxon>
        <taxon>Dryococelus</taxon>
    </lineage>
</organism>
<evidence type="ECO:0000313" key="2">
    <source>
        <dbReference type="Proteomes" id="UP001159363"/>
    </source>
</evidence>